<dbReference type="PANTHER" id="PTHR42920:SF11">
    <property type="entry name" value="INNER MEMBRANE PROTEIN YTFF"/>
    <property type="match status" value="1"/>
</dbReference>
<dbReference type="AlphaFoldDB" id="A0A1K2HWS3"/>
<keyword evidence="3 6" id="KW-0812">Transmembrane</keyword>
<reference evidence="8 9" key="1">
    <citation type="submission" date="2016-11" db="EMBL/GenBank/DDBJ databases">
        <authorList>
            <person name="Jaros S."/>
            <person name="Januszkiewicz K."/>
            <person name="Wedrychowicz H."/>
        </authorList>
    </citation>
    <scope>NUCLEOTIDE SEQUENCE [LARGE SCALE GENOMIC DNA]</scope>
    <source>
        <strain evidence="8 9">ATCC 23634</strain>
    </source>
</reference>
<gene>
    <name evidence="8" type="ORF">SAMN02983003_1708</name>
</gene>
<sequence length="316" mass="34097">MPTHPSAAPVGGRTGGLLDRPYLILVLTVAFWGGNVVAGKAAVGHIDPYALMILRWTGAFLFVLPFALRYLRRDLPVLKANWWLLAIYGGLGFATFNMLVYIAAYFTSGVNNALDQVTVNIFVMGLNFLIFRTRVKLLQLVGVAISIMGVAVTATHGDLTRILALDINFGDLLVIIACFAYAIYSLLLRYRPPTHWLSFLTTTVAAAALASVLFQAFVGGGLASFIAAVPGITPLGWLIVAYTVLFPSLISQFFYVRGVELIGANRASLFINLIPFFGALGSVLILGERLEGFHFAAGGLIIIGIVLAEWSARRSA</sequence>
<feature type="transmembrane region" description="Helical" evidence="6">
    <location>
        <begin position="235"/>
        <end position="255"/>
    </location>
</feature>
<feature type="transmembrane region" description="Helical" evidence="6">
    <location>
        <begin position="162"/>
        <end position="184"/>
    </location>
</feature>
<proteinExistence type="predicted"/>
<evidence type="ECO:0000256" key="5">
    <source>
        <dbReference type="ARBA" id="ARBA00023136"/>
    </source>
</evidence>
<keyword evidence="9" id="KW-1185">Reference proteome</keyword>
<feature type="transmembrane region" description="Helical" evidence="6">
    <location>
        <begin position="293"/>
        <end position="312"/>
    </location>
</feature>
<dbReference type="Pfam" id="PF00892">
    <property type="entry name" value="EamA"/>
    <property type="match status" value="2"/>
</dbReference>
<dbReference type="InterPro" id="IPR037185">
    <property type="entry name" value="EmrE-like"/>
</dbReference>
<evidence type="ECO:0000256" key="2">
    <source>
        <dbReference type="ARBA" id="ARBA00022475"/>
    </source>
</evidence>
<feature type="domain" description="EamA" evidence="7">
    <location>
        <begin position="169"/>
        <end position="307"/>
    </location>
</feature>
<feature type="transmembrane region" description="Helical" evidence="6">
    <location>
        <begin position="83"/>
        <end position="107"/>
    </location>
</feature>
<name>A0A1K2HWS3_9HYPH</name>
<feature type="transmembrane region" description="Helical" evidence="6">
    <location>
        <begin position="267"/>
        <end position="287"/>
    </location>
</feature>
<organism evidence="8 9">
    <name type="scientific">Devosia enhydra</name>
    <dbReference type="NCBI Taxonomy" id="665118"/>
    <lineage>
        <taxon>Bacteria</taxon>
        <taxon>Pseudomonadati</taxon>
        <taxon>Pseudomonadota</taxon>
        <taxon>Alphaproteobacteria</taxon>
        <taxon>Hyphomicrobiales</taxon>
        <taxon>Devosiaceae</taxon>
        <taxon>Devosia</taxon>
    </lineage>
</organism>
<evidence type="ECO:0000256" key="6">
    <source>
        <dbReference type="SAM" id="Phobius"/>
    </source>
</evidence>
<keyword evidence="5 6" id="KW-0472">Membrane</keyword>
<evidence type="ECO:0000256" key="3">
    <source>
        <dbReference type="ARBA" id="ARBA00022692"/>
    </source>
</evidence>
<dbReference type="GO" id="GO:0005886">
    <property type="term" value="C:plasma membrane"/>
    <property type="evidence" value="ECO:0007669"/>
    <property type="project" value="UniProtKB-SubCell"/>
</dbReference>
<accession>A0A1K2HWS3</accession>
<dbReference type="EMBL" id="FPKU01000001">
    <property type="protein sequence ID" value="SFZ83544.1"/>
    <property type="molecule type" value="Genomic_DNA"/>
</dbReference>
<dbReference type="InterPro" id="IPR051258">
    <property type="entry name" value="Diverse_Substrate_Transporter"/>
</dbReference>
<evidence type="ECO:0000256" key="1">
    <source>
        <dbReference type="ARBA" id="ARBA00004651"/>
    </source>
</evidence>
<dbReference type="SUPFAM" id="SSF103481">
    <property type="entry name" value="Multidrug resistance efflux transporter EmrE"/>
    <property type="match status" value="2"/>
</dbReference>
<dbReference type="PANTHER" id="PTHR42920">
    <property type="entry name" value="OS03G0707200 PROTEIN-RELATED"/>
    <property type="match status" value="1"/>
</dbReference>
<protein>
    <submittedName>
        <fullName evidence="8">Permease of the drug/metabolite transporter (DMT) superfamily</fullName>
    </submittedName>
</protein>
<evidence type="ECO:0000259" key="7">
    <source>
        <dbReference type="Pfam" id="PF00892"/>
    </source>
</evidence>
<dbReference type="STRING" id="665118.SAMN02983003_1708"/>
<feature type="transmembrane region" description="Helical" evidence="6">
    <location>
        <begin position="137"/>
        <end position="156"/>
    </location>
</feature>
<feature type="transmembrane region" description="Helical" evidence="6">
    <location>
        <begin position="113"/>
        <end position="130"/>
    </location>
</feature>
<dbReference type="Proteomes" id="UP000183447">
    <property type="component" value="Unassembled WGS sequence"/>
</dbReference>
<evidence type="ECO:0000313" key="8">
    <source>
        <dbReference type="EMBL" id="SFZ83544.1"/>
    </source>
</evidence>
<evidence type="ECO:0000256" key="4">
    <source>
        <dbReference type="ARBA" id="ARBA00022989"/>
    </source>
</evidence>
<evidence type="ECO:0000313" key="9">
    <source>
        <dbReference type="Proteomes" id="UP000183447"/>
    </source>
</evidence>
<feature type="domain" description="EamA" evidence="7">
    <location>
        <begin position="22"/>
        <end position="153"/>
    </location>
</feature>
<dbReference type="InterPro" id="IPR000620">
    <property type="entry name" value="EamA_dom"/>
</dbReference>
<dbReference type="RefSeq" id="WP_072340891.1">
    <property type="nucleotide sequence ID" value="NZ_FPKU01000001.1"/>
</dbReference>
<keyword evidence="4 6" id="KW-1133">Transmembrane helix</keyword>
<dbReference type="OrthoDB" id="9806889at2"/>
<feature type="transmembrane region" description="Helical" evidence="6">
    <location>
        <begin position="22"/>
        <end position="43"/>
    </location>
</feature>
<feature type="transmembrane region" description="Helical" evidence="6">
    <location>
        <begin position="196"/>
        <end position="229"/>
    </location>
</feature>
<keyword evidence="2" id="KW-1003">Cell membrane</keyword>
<comment type="subcellular location">
    <subcellularLocation>
        <location evidence="1">Cell membrane</location>
        <topology evidence="1">Multi-pass membrane protein</topology>
    </subcellularLocation>
</comment>
<feature type="transmembrane region" description="Helical" evidence="6">
    <location>
        <begin position="49"/>
        <end position="71"/>
    </location>
</feature>